<name>A0AAV5QNQ5_9ASCO</name>
<evidence type="ECO:0000313" key="4">
    <source>
        <dbReference type="EMBL" id="GMM36550.1"/>
    </source>
</evidence>
<evidence type="ECO:0000313" key="5">
    <source>
        <dbReference type="Proteomes" id="UP001360560"/>
    </source>
</evidence>
<dbReference type="GO" id="GO:0005829">
    <property type="term" value="C:cytosol"/>
    <property type="evidence" value="ECO:0007669"/>
    <property type="project" value="TreeGrafter"/>
</dbReference>
<dbReference type="Pfam" id="PF22037">
    <property type="entry name" value="PSD13_N"/>
    <property type="match status" value="1"/>
</dbReference>
<dbReference type="GO" id="GO:0008541">
    <property type="term" value="C:proteasome regulatory particle, lid subcomplex"/>
    <property type="evidence" value="ECO:0007669"/>
    <property type="project" value="TreeGrafter"/>
</dbReference>
<dbReference type="RefSeq" id="XP_064853546.1">
    <property type="nucleotide sequence ID" value="XM_064997474.1"/>
</dbReference>
<reference evidence="4 5" key="1">
    <citation type="journal article" date="2023" name="Elife">
        <title>Identification of key yeast species and microbe-microbe interactions impacting larval growth of Drosophila in the wild.</title>
        <authorList>
            <person name="Mure A."/>
            <person name="Sugiura Y."/>
            <person name="Maeda R."/>
            <person name="Honda K."/>
            <person name="Sakurai N."/>
            <person name="Takahashi Y."/>
            <person name="Watada M."/>
            <person name="Katoh T."/>
            <person name="Gotoh A."/>
            <person name="Gotoh Y."/>
            <person name="Taniguchi I."/>
            <person name="Nakamura K."/>
            <person name="Hayashi T."/>
            <person name="Katayama T."/>
            <person name="Uemura T."/>
            <person name="Hattori Y."/>
        </authorList>
    </citation>
    <scope>NUCLEOTIDE SEQUENCE [LARGE SCALE GENOMIC DNA]</scope>
    <source>
        <strain evidence="4 5">SC-9</strain>
    </source>
</reference>
<dbReference type="SMART" id="SM00088">
    <property type="entry name" value="PINT"/>
    <property type="match status" value="1"/>
</dbReference>
<dbReference type="InterPro" id="IPR036390">
    <property type="entry name" value="WH_DNA-bd_sf"/>
</dbReference>
<dbReference type="PROSITE" id="PS50250">
    <property type="entry name" value="PCI"/>
    <property type="match status" value="1"/>
</dbReference>
<dbReference type="Pfam" id="PF18261">
    <property type="entry name" value="Rpn9_C"/>
    <property type="match status" value="1"/>
</dbReference>
<organism evidence="4 5">
    <name type="scientific">Saccharomycopsis crataegensis</name>
    <dbReference type="NCBI Taxonomy" id="43959"/>
    <lineage>
        <taxon>Eukaryota</taxon>
        <taxon>Fungi</taxon>
        <taxon>Dikarya</taxon>
        <taxon>Ascomycota</taxon>
        <taxon>Saccharomycotina</taxon>
        <taxon>Saccharomycetes</taxon>
        <taxon>Saccharomycopsidaceae</taxon>
        <taxon>Saccharomycopsis</taxon>
    </lineage>
</organism>
<protein>
    <submittedName>
        <fullName evidence="4">Proteasome regulatory particle lid subunit</fullName>
    </submittedName>
</protein>
<dbReference type="PANTHER" id="PTHR10539">
    <property type="entry name" value="26S PROTEASOME NON-ATPASE REGULATORY SUBUNIT 13"/>
    <property type="match status" value="1"/>
</dbReference>
<dbReference type="AlphaFoldDB" id="A0AAV5QNQ5"/>
<dbReference type="InterPro" id="IPR054179">
    <property type="entry name" value="PSD13_N"/>
</dbReference>
<dbReference type="InterPro" id="IPR000717">
    <property type="entry name" value="PCI_dom"/>
</dbReference>
<keyword evidence="2 4" id="KW-0647">Proteasome</keyword>
<comment type="similarity">
    <text evidence="1">Belongs to the proteasome subunit S11 family.</text>
</comment>
<dbReference type="InterPro" id="IPR035298">
    <property type="entry name" value="PSMD13"/>
</dbReference>
<feature type="domain" description="PCI" evidence="3">
    <location>
        <begin position="195"/>
        <end position="371"/>
    </location>
</feature>
<keyword evidence="5" id="KW-1185">Reference proteome</keyword>
<dbReference type="EMBL" id="BTFZ01000011">
    <property type="protein sequence ID" value="GMM36550.1"/>
    <property type="molecule type" value="Genomic_DNA"/>
</dbReference>
<dbReference type="InterPro" id="IPR040798">
    <property type="entry name" value="Rpn9_C"/>
</dbReference>
<gene>
    <name evidence="4" type="ORF">DASC09_038750</name>
</gene>
<sequence length="411" mass="47242">MSFEEDVSTILATLRLESNDELTGLYYSFEDLYERKLWHQLTAALDEFYHDSTSSGIRLRVFNNFIMKFYKKINQLKFVEFLLLSVDEISDNLEKVEFLSSIDAKIIKDLPSEESKSSFNLGLHESYNQTDDKVQAHIYLQVAIAKVSLYLSKFEDARKILDDCSAKIDELNIIGSQITSAYYSTNAEFYKLKSDYNNYYRNSLLYLSSIDKEYLATKVSTIEKTRTAYELGIAALLGDDIYNFGELLLHDILNFLDDASGYTWLKELLFTLDHGDLANFQTMLPTIEVKSPLLYSNIHFLKQKICLMSLTEAIFEKPNGKRILTFQEIATNTLTDTNDVEFLVMRALSLGLIKGFIDQIKQTVTVSWVQPRIMNRDQITSMKTKLENWSSNVNKLSGFVEVNGEGIWSEA</sequence>
<dbReference type="PANTHER" id="PTHR10539:SF0">
    <property type="entry name" value="26S PROTEASOME NON-ATPASE REGULATORY SUBUNIT 13"/>
    <property type="match status" value="1"/>
</dbReference>
<dbReference type="Proteomes" id="UP001360560">
    <property type="component" value="Unassembled WGS sequence"/>
</dbReference>
<dbReference type="Pfam" id="PF01399">
    <property type="entry name" value="PCI"/>
    <property type="match status" value="1"/>
</dbReference>
<dbReference type="GO" id="GO:0005634">
    <property type="term" value="C:nucleus"/>
    <property type="evidence" value="ECO:0007669"/>
    <property type="project" value="TreeGrafter"/>
</dbReference>
<accession>A0AAV5QNQ5</accession>
<evidence type="ECO:0000256" key="1">
    <source>
        <dbReference type="ARBA" id="ARBA00006207"/>
    </source>
</evidence>
<proteinExistence type="inferred from homology"/>
<dbReference type="GO" id="GO:0005198">
    <property type="term" value="F:structural molecule activity"/>
    <property type="evidence" value="ECO:0007669"/>
    <property type="project" value="TreeGrafter"/>
</dbReference>
<dbReference type="SUPFAM" id="SSF46785">
    <property type="entry name" value="Winged helix' DNA-binding domain"/>
    <property type="match status" value="1"/>
</dbReference>
<evidence type="ECO:0000259" key="3">
    <source>
        <dbReference type="PROSITE" id="PS50250"/>
    </source>
</evidence>
<comment type="caution">
    <text evidence="4">The sequence shown here is derived from an EMBL/GenBank/DDBJ whole genome shotgun (WGS) entry which is preliminary data.</text>
</comment>
<evidence type="ECO:0000256" key="2">
    <source>
        <dbReference type="ARBA" id="ARBA00022942"/>
    </source>
</evidence>
<dbReference type="GO" id="GO:0006511">
    <property type="term" value="P:ubiquitin-dependent protein catabolic process"/>
    <property type="evidence" value="ECO:0007669"/>
    <property type="project" value="TreeGrafter"/>
</dbReference>
<dbReference type="GeneID" id="90074525"/>